<evidence type="ECO:0000313" key="1">
    <source>
        <dbReference type="EMBL" id="KAA0705604.1"/>
    </source>
</evidence>
<accession>A0A5A9N6I5</accession>
<dbReference type="Proteomes" id="UP000324632">
    <property type="component" value="Chromosome 21"/>
</dbReference>
<name>A0A5A9N6I5_9TELE</name>
<sequence length="111" mass="11937">MKKLIGELHIFSFLSQPSENGPPCDPSHKSHSVYLSFLFPSVAFLSSLFCRGQTVVSTVAALTSPSCCAYAETLSVNERIAYDVGRVLRADETKVLAQARVVLSLTSASPS</sequence>
<proteinExistence type="predicted"/>
<protein>
    <submittedName>
        <fullName evidence="1">Uncharacterized protein</fullName>
    </submittedName>
</protein>
<organism evidence="1 2">
    <name type="scientific">Triplophysa tibetana</name>
    <dbReference type="NCBI Taxonomy" id="1572043"/>
    <lineage>
        <taxon>Eukaryota</taxon>
        <taxon>Metazoa</taxon>
        <taxon>Chordata</taxon>
        <taxon>Craniata</taxon>
        <taxon>Vertebrata</taxon>
        <taxon>Euteleostomi</taxon>
        <taxon>Actinopterygii</taxon>
        <taxon>Neopterygii</taxon>
        <taxon>Teleostei</taxon>
        <taxon>Ostariophysi</taxon>
        <taxon>Cypriniformes</taxon>
        <taxon>Nemacheilidae</taxon>
        <taxon>Triplophysa</taxon>
    </lineage>
</organism>
<evidence type="ECO:0000313" key="2">
    <source>
        <dbReference type="Proteomes" id="UP000324632"/>
    </source>
</evidence>
<dbReference type="AlphaFoldDB" id="A0A5A9N6I5"/>
<keyword evidence="2" id="KW-1185">Reference proteome</keyword>
<reference evidence="1 2" key="1">
    <citation type="journal article" date="2019" name="Mol. Ecol. Resour.">
        <title>Chromosome-level genome assembly of Triplophysa tibetana, a fish adapted to the harsh high-altitude environment of the Tibetan Plateau.</title>
        <authorList>
            <person name="Yang X."/>
            <person name="Liu H."/>
            <person name="Ma Z."/>
            <person name="Zou Y."/>
            <person name="Zou M."/>
            <person name="Mao Y."/>
            <person name="Li X."/>
            <person name="Wang H."/>
            <person name="Chen T."/>
            <person name="Wang W."/>
            <person name="Yang R."/>
        </authorList>
    </citation>
    <scope>NUCLEOTIDE SEQUENCE [LARGE SCALE GENOMIC DNA]</scope>
    <source>
        <strain evidence="1">TTIB1903HZAU</strain>
        <tissue evidence="1">Muscle</tissue>
    </source>
</reference>
<dbReference type="EMBL" id="SOYY01000021">
    <property type="protein sequence ID" value="KAA0705604.1"/>
    <property type="molecule type" value="Genomic_DNA"/>
</dbReference>
<gene>
    <name evidence="1" type="ORF">E1301_Tti004366</name>
</gene>
<comment type="caution">
    <text evidence="1">The sequence shown here is derived from an EMBL/GenBank/DDBJ whole genome shotgun (WGS) entry which is preliminary data.</text>
</comment>